<accession>A0AAN7WMM7</accession>
<evidence type="ECO:0000313" key="3">
    <source>
        <dbReference type="Proteomes" id="UP001346869"/>
    </source>
</evidence>
<proteinExistence type="predicted"/>
<dbReference type="AlphaFoldDB" id="A0AAN7WMM7"/>
<comment type="caution">
    <text evidence="2">The sequence shown here is derived from an EMBL/GenBank/DDBJ whole genome shotgun (WGS) entry which is preliminary data.</text>
</comment>
<dbReference type="Proteomes" id="UP001346869">
    <property type="component" value="Unassembled WGS sequence"/>
</dbReference>
<gene>
    <name evidence="2" type="ORF">PBY51_005659</name>
</gene>
<protein>
    <submittedName>
        <fullName evidence="2">Uncharacterized protein</fullName>
    </submittedName>
</protein>
<keyword evidence="3" id="KW-1185">Reference proteome</keyword>
<evidence type="ECO:0000313" key="2">
    <source>
        <dbReference type="EMBL" id="KAK5848000.1"/>
    </source>
</evidence>
<organism evidence="2 3">
    <name type="scientific">Eleginops maclovinus</name>
    <name type="common">Patagonian blennie</name>
    <name type="synonym">Eleginus maclovinus</name>
    <dbReference type="NCBI Taxonomy" id="56733"/>
    <lineage>
        <taxon>Eukaryota</taxon>
        <taxon>Metazoa</taxon>
        <taxon>Chordata</taxon>
        <taxon>Craniata</taxon>
        <taxon>Vertebrata</taxon>
        <taxon>Euteleostomi</taxon>
        <taxon>Actinopterygii</taxon>
        <taxon>Neopterygii</taxon>
        <taxon>Teleostei</taxon>
        <taxon>Neoteleostei</taxon>
        <taxon>Acanthomorphata</taxon>
        <taxon>Eupercaria</taxon>
        <taxon>Perciformes</taxon>
        <taxon>Notothenioidei</taxon>
        <taxon>Eleginopidae</taxon>
        <taxon>Eleginops</taxon>
    </lineage>
</organism>
<dbReference type="EMBL" id="JAUZQC010000025">
    <property type="protein sequence ID" value="KAK5848000.1"/>
    <property type="molecule type" value="Genomic_DNA"/>
</dbReference>
<name>A0AAN7WMM7_ELEMC</name>
<reference evidence="2 3" key="2">
    <citation type="journal article" date="2023" name="Mol. Biol. Evol.">
        <title>Genomics of Secondarily Temperate Adaptation in the Only Non-Antarctic Icefish.</title>
        <authorList>
            <person name="Rivera-Colon A.G."/>
            <person name="Rayamajhi N."/>
            <person name="Minhas B.F."/>
            <person name="Madrigal G."/>
            <person name="Bilyk K.T."/>
            <person name="Yoon V."/>
            <person name="Hune M."/>
            <person name="Gregory S."/>
            <person name="Cheng C.H.C."/>
            <person name="Catchen J.M."/>
        </authorList>
    </citation>
    <scope>NUCLEOTIDE SEQUENCE [LARGE SCALE GENOMIC DNA]</scope>
    <source>
        <strain evidence="2">JMC-PN-2008</strain>
    </source>
</reference>
<evidence type="ECO:0000256" key="1">
    <source>
        <dbReference type="SAM" id="MobiDB-lite"/>
    </source>
</evidence>
<reference evidence="2 3" key="1">
    <citation type="journal article" date="2023" name="Genes (Basel)">
        <title>Chromosome-Level Genome Assembly and Circadian Gene Repertoire of the Patagonia Blennie Eleginops maclovinus-The Closest Ancestral Proxy of Antarctic Cryonotothenioids.</title>
        <authorList>
            <person name="Cheng C.C."/>
            <person name="Rivera-Colon A.G."/>
            <person name="Minhas B.F."/>
            <person name="Wilson L."/>
            <person name="Rayamajhi N."/>
            <person name="Vargas-Chacoff L."/>
            <person name="Catchen J.M."/>
        </authorList>
    </citation>
    <scope>NUCLEOTIDE SEQUENCE [LARGE SCALE GENOMIC DNA]</scope>
    <source>
        <strain evidence="2">JMC-PN-2008</strain>
    </source>
</reference>
<sequence>MPRKSETLPPPSIIHLSVPWTVVGAFLVQVSGADAVDSGHRAAALRNGTLPGRDGNEGYRVGGQTVALVGGAEPHRRSGAPNQRTRVSLTRALAPLHPHREGRGFGLVRPRWSNNPHTRRGRGGGWLRI</sequence>
<feature type="region of interest" description="Disordered" evidence="1">
    <location>
        <begin position="98"/>
        <end position="129"/>
    </location>
</feature>